<dbReference type="Proteomes" id="UP000184388">
    <property type="component" value="Unassembled WGS sequence"/>
</dbReference>
<name>A0A9X8QQP9_9ACTN</name>
<comment type="caution">
    <text evidence="1">The sequence shown here is derived from an EMBL/GenBank/DDBJ whole genome shotgun (WGS) entry which is preliminary data.</text>
</comment>
<dbReference type="EMBL" id="FRBK01000004">
    <property type="protein sequence ID" value="SHL40642.1"/>
    <property type="molecule type" value="Genomic_DNA"/>
</dbReference>
<protein>
    <submittedName>
        <fullName evidence="1">Uncharacterized protein</fullName>
    </submittedName>
</protein>
<accession>A0A9X8QQP9</accession>
<sequence length="51" mass="5549">MSQRARTLSGTVLFALPASPLAGSTDWDIDWPLHQGTVVSVHGSTPWIDWS</sequence>
<dbReference type="AlphaFoldDB" id="A0A9X8QQP9"/>
<evidence type="ECO:0000313" key="2">
    <source>
        <dbReference type="Proteomes" id="UP000184388"/>
    </source>
</evidence>
<organism evidence="1 2">
    <name type="scientific">Streptomyces yunnanensis</name>
    <dbReference type="NCBI Taxonomy" id="156453"/>
    <lineage>
        <taxon>Bacteria</taxon>
        <taxon>Bacillati</taxon>
        <taxon>Actinomycetota</taxon>
        <taxon>Actinomycetes</taxon>
        <taxon>Kitasatosporales</taxon>
        <taxon>Streptomycetaceae</taxon>
        <taxon>Streptomyces</taxon>
    </lineage>
</organism>
<evidence type="ECO:0000313" key="1">
    <source>
        <dbReference type="EMBL" id="SHL40642.1"/>
    </source>
</evidence>
<gene>
    <name evidence="1" type="ORF">SAMN05216268_104203</name>
</gene>
<proteinExistence type="predicted"/>
<reference evidence="2" key="1">
    <citation type="submission" date="2016-11" db="EMBL/GenBank/DDBJ databases">
        <authorList>
            <person name="Jaros S."/>
            <person name="Januszkiewicz K."/>
            <person name="Wedrychowicz H."/>
        </authorList>
    </citation>
    <scope>NUCLEOTIDE SEQUENCE [LARGE SCALE GENOMIC DNA]</scope>
    <source>
        <strain evidence="2">CGMCC 4.3555</strain>
    </source>
</reference>